<evidence type="ECO:0000313" key="2">
    <source>
        <dbReference type="EMBL" id="MDR6102067.1"/>
    </source>
</evidence>
<dbReference type="PROSITE" id="PS51186">
    <property type="entry name" value="GNAT"/>
    <property type="match status" value="1"/>
</dbReference>
<dbReference type="Proteomes" id="UP001255601">
    <property type="component" value="Unassembled WGS sequence"/>
</dbReference>
<sequence>MLTFRKAVPQDEEALFAICLATGDAGKDASHLYGDDKIVGNIYVVPYLHLCPDSAFVAEDGEGVCGYIVGATDTAAYEEKLEQAWWPKLRELYPLAEETAEPLPEEHRKRVAFIHQPSRMPASVLQKYPAHIHMNLLERARGTGGGSRLLSMWVEMARSNGIPGIHLGANPENHNGIAFWQSRGFSPLAGMPAGTAWFGMSLGA</sequence>
<dbReference type="SUPFAM" id="SSF55729">
    <property type="entry name" value="Acyl-CoA N-acyltransferases (Nat)"/>
    <property type="match status" value="1"/>
</dbReference>
<dbReference type="PANTHER" id="PTHR13170">
    <property type="entry name" value="O-GLCNACASE"/>
    <property type="match status" value="1"/>
</dbReference>
<dbReference type="AlphaFoldDB" id="A0AAJ2BBP5"/>
<protein>
    <submittedName>
        <fullName evidence="2">GNAT superfamily N-acetyltransferase</fullName>
    </submittedName>
</protein>
<reference evidence="2" key="1">
    <citation type="submission" date="2023-08" db="EMBL/GenBank/DDBJ databases">
        <title>Functional and genomic diversity of the sorghum phyllosphere microbiome.</title>
        <authorList>
            <person name="Shade A."/>
        </authorList>
    </citation>
    <scope>NUCLEOTIDE SEQUENCE</scope>
    <source>
        <strain evidence="2">SORGH_AS_0974</strain>
    </source>
</reference>
<dbReference type="GO" id="GO:0016747">
    <property type="term" value="F:acyltransferase activity, transferring groups other than amino-acyl groups"/>
    <property type="evidence" value="ECO:0007669"/>
    <property type="project" value="InterPro"/>
</dbReference>
<evidence type="ECO:0000259" key="1">
    <source>
        <dbReference type="PROSITE" id="PS51186"/>
    </source>
</evidence>
<dbReference type="Gene3D" id="3.40.630.30">
    <property type="match status" value="1"/>
</dbReference>
<proteinExistence type="predicted"/>
<comment type="caution">
    <text evidence="2">The sequence shown here is derived from an EMBL/GenBank/DDBJ whole genome shotgun (WGS) entry which is preliminary data.</text>
</comment>
<dbReference type="EMBL" id="JAVIZC010000003">
    <property type="protein sequence ID" value="MDR6102067.1"/>
    <property type="molecule type" value="Genomic_DNA"/>
</dbReference>
<gene>
    <name evidence="2" type="ORF">QE369_002264</name>
</gene>
<dbReference type="RefSeq" id="WP_309770909.1">
    <property type="nucleotide sequence ID" value="NZ_JAVIZC010000003.1"/>
</dbReference>
<dbReference type="Pfam" id="PF00583">
    <property type="entry name" value="Acetyltransf_1"/>
    <property type="match status" value="1"/>
</dbReference>
<organism evidence="2 3">
    <name type="scientific">Agrobacterium larrymoorei</name>
    <dbReference type="NCBI Taxonomy" id="160699"/>
    <lineage>
        <taxon>Bacteria</taxon>
        <taxon>Pseudomonadati</taxon>
        <taxon>Pseudomonadota</taxon>
        <taxon>Alphaproteobacteria</taxon>
        <taxon>Hyphomicrobiales</taxon>
        <taxon>Rhizobiaceae</taxon>
        <taxon>Rhizobium/Agrobacterium group</taxon>
        <taxon>Agrobacterium</taxon>
    </lineage>
</organism>
<evidence type="ECO:0000313" key="3">
    <source>
        <dbReference type="Proteomes" id="UP001255601"/>
    </source>
</evidence>
<dbReference type="PANTHER" id="PTHR13170:SF16">
    <property type="entry name" value="PROTEIN O-GLCNACASE"/>
    <property type="match status" value="1"/>
</dbReference>
<name>A0AAJ2BBP5_9HYPH</name>
<dbReference type="InterPro" id="IPR016181">
    <property type="entry name" value="Acyl_CoA_acyltransferase"/>
</dbReference>
<feature type="domain" description="N-acetyltransferase" evidence="1">
    <location>
        <begin position="72"/>
        <end position="204"/>
    </location>
</feature>
<dbReference type="InterPro" id="IPR000182">
    <property type="entry name" value="GNAT_dom"/>
</dbReference>
<accession>A0AAJ2BBP5</accession>
<dbReference type="InterPro" id="IPR051822">
    <property type="entry name" value="Glycosyl_Hydrolase_84"/>
</dbReference>